<gene>
    <name evidence="2" type="ORF">FHS56_001087</name>
</gene>
<dbReference type="EMBL" id="JAASRN010000001">
    <property type="protein sequence ID" value="NIK73601.1"/>
    <property type="molecule type" value="Genomic_DNA"/>
</dbReference>
<name>A0A846MQ94_9BACT</name>
<dbReference type="RefSeq" id="WP_166918820.1">
    <property type="nucleotide sequence ID" value="NZ_JAASRN010000001.1"/>
</dbReference>
<feature type="domain" description="Transposase IS200-like" evidence="1">
    <location>
        <begin position="8"/>
        <end position="136"/>
    </location>
</feature>
<dbReference type="InterPro" id="IPR036515">
    <property type="entry name" value="Transposase_17_sf"/>
</dbReference>
<evidence type="ECO:0000313" key="2">
    <source>
        <dbReference type="EMBL" id="NIK73601.1"/>
    </source>
</evidence>
<organism evidence="2 3">
    <name type="scientific">Thermonema lapsum</name>
    <dbReference type="NCBI Taxonomy" id="28195"/>
    <lineage>
        <taxon>Bacteria</taxon>
        <taxon>Pseudomonadati</taxon>
        <taxon>Bacteroidota</taxon>
        <taxon>Cytophagia</taxon>
        <taxon>Cytophagales</taxon>
        <taxon>Thermonemataceae</taxon>
        <taxon>Thermonema</taxon>
    </lineage>
</organism>
<accession>A0A846MQ94</accession>
<dbReference type="Proteomes" id="UP000537126">
    <property type="component" value="Unassembled WGS sequence"/>
</dbReference>
<sequence length="199" mass="23737">MKYQDPFEPETFYHIFNHAVGSENLFRTDDNYQYFLKKYAEYTESVWETYAYCLMPNHFHFLIKVKPIHLLQQLPKFSGSTHKFVMQKLSNFLNAYAKACSIKYQRKGALFLDYTRRVAVKEDSYFTTLVNYIHQNPVHHGFCKSLDEWKYSSYQAHTSEKATKLQREYVLNWFGGKAGFERFHKENLAALQDDLEFLS</sequence>
<proteinExistence type="predicted"/>
<dbReference type="Gene3D" id="3.30.70.1290">
    <property type="entry name" value="Transposase IS200-like"/>
    <property type="match status" value="1"/>
</dbReference>
<dbReference type="PANTHER" id="PTHR34322:SF2">
    <property type="entry name" value="TRANSPOSASE IS200-LIKE DOMAIN-CONTAINING PROTEIN"/>
    <property type="match status" value="1"/>
</dbReference>
<evidence type="ECO:0000259" key="1">
    <source>
        <dbReference type="SMART" id="SM01321"/>
    </source>
</evidence>
<dbReference type="PANTHER" id="PTHR34322">
    <property type="entry name" value="TRANSPOSASE, Y1_TNP DOMAIN-CONTAINING"/>
    <property type="match status" value="1"/>
</dbReference>
<reference evidence="2 3" key="1">
    <citation type="submission" date="2020-03" db="EMBL/GenBank/DDBJ databases">
        <title>Genomic Encyclopedia of Type Strains, Phase IV (KMG-IV): sequencing the most valuable type-strain genomes for metagenomic binning, comparative biology and taxonomic classification.</title>
        <authorList>
            <person name="Goeker M."/>
        </authorList>
    </citation>
    <scope>NUCLEOTIDE SEQUENCE [LARGE SCALE GENOMIC DNA]</scope>
    <source>
        <strain evidence="2 3">DSM 5718</strain>
    </source>
</reference>
<dbReference type="GO" id="GO:0003677">
    <property type="term" value="F:DNA binding"/>
    <property type="evidence" value="ECO:0007669"/>
    <property type="project" value="InterPro"/>
</dbReference>
<protein>
    <submittedName>
        <fullName evidence="2">REP element-mobilizing transposase RayT</fullName>
    </submittedName>
</protein>
<dbReference type="GO" id="GO:0004803">
    <property type="term" value="F:transposase activity"/>
    <property type="evidence" value="ECO:0007669"/>
    <property type="project" value="InterPro"/>
</dbReference>
<keyword evidence="3" id="KW-1185">Reference proteome</keyword>
<dbReference type="SUPFAM" id="SSF143422">
    <property type="entry name" value="Transposase IS200-like"/>
    <property type="match status" value="1"/>
</dbReference>
<comment type="caution">
    <text evidence="2">The sequence shown here is derived from an EMBL/GenBank/DDBJ whole genome shotgun (WGS) entry which is preliminary data.</text>
</comment>
<dbReference type="InterPro" id="IPR002686">
    <property type="entry name" value="Transposase_17"/>
</dbReference>
<dbReference type="GO" id="GO:0006313">
    <property type="term" value="P:DNA transposition"/>
    <property type="evidence" value="ECO:0007669"/>
    <property type="project" value="InterPro"/>
</dbReference>
<dbReference type="SMART" id="SM01321">
    <property type="entry name" value="Y1_Tnp"/>
    <property type="match status" value="1"/>
</dbReference>
<dbReference type="AlphaFoldDB" id="A0A846MQ94"/>
<evidence type="ECO:0000313" key="3">
    <source>
        <dbReference type="Proteomes" id="UP000537126"/>
    </source>
</evidence>